<comment type="caution">
    <text evidence="2">The sequence shown here is derived from an EMBL/GenBank/DDBJ whole genome shotgun (WGS) entry which is preliminary data.</text>
</comment>
<accession>A0A822XQY6</accession>
<keyword evidence="3" id="KW-1185">Reference proteome</keyword>
<evidence type="ECO:0000313" key="2">
    <source>
        <dbReference type="EMBL" id="DAD22442.1"/>
    </source>
</evidence>
<evidence type="ECO:0000313" key="3">
    <source>
        <dbReference type="Proteomes" id="UP000607653"/>
    </source>
</evidence>
<name>A0A822XQY6_NELNU</name>
<dbReference type="AlphaFoldDB" id="A0A822XQY6"/>
<reference evidence="2 3" key="1">
    <citation type="journal article" date="2020" name="Mol. Biol. Evol.">
        <title>Distinct Expression and Methylation Patterns for Genes with Different Fates following a Single Whole-Genome Duplication in Flowering Plants.</title>
        <authorList>
            <person name="Shi T."/>
            <person name="Rahmani R.S."/>
            <person name="Gugger P.F."/>
            <person name="Wang M."/>
            <person name="Li H."/>
            <person name="Zhang Y."/>
            <person name="Li Z."/>
            <person name="Wang Q."/>
            <person name="Van de Peer Y."/>
            <person name="Marchal K."/>
            <person name="Chen J."/>
        </authorList>
    </citation>
    <scope>NUCLEOTIDE SEQUENCE [LARGE SCALE GENOMIC DNA]</scope>
    <source>
        <tissue evidence="2">Leaf</tissue>
    </source>
</reference>
<dbReference type="Proteomes" id="UP000607653">
    <property type="component" value="Unassembled WGS sequence"/>
</dbReference>
<protein>
    <submittedName>
        <fullName evidence="2">Uncharacterized protein</fullName>
    </submittedName>
</protein>
<feature type="region of interest" description="Disordered" evidence="1">
    <location>
        <begin position="32"/>
        <end position="80"/>
    </location>
</feature>
<dbReference type="EMBL" id="DUZY01000001">
    <property type="protein sequence ID" value="DAD22442.1"/>
    <property type="molecule type" value="Genomic_DNA"/>
</dbReference>
<proteinExistence type="predicted"/>
<sequence>MGTPPAEVLLKKIQELETGHAHLKKEMSKLILSTTGGTDSKMDHGHQRSHSVLAERSRLAASRRKSGSGCKGGASWKKGSSSFRHSLLLQRENKSHGVLNLGQGGGPAAAKFSDKLYLNILQFMG</sequence>
<gene>
    <name evidence="2" type="ORF">HUJ06_023905</name>
</gene>
<organism evidence="2 3">
    <name type="scientific">Nelumbo nucifera</name>
    <name type="common">Sacred lotus</name>
    <dbReference type="NCBI Taxonomy" id="4432"/>
    <lineage>
        <taxon>Eukaryota</taxon>
        <taxon>Viridiplantae</taxon>
        <taxon>Streptophyta</taxon>
        <taxon>Embryophyta</taxon>
        <taxon>Tracheophyta</taxon>
        <taxon>Spermatophyta</taxon>
        <taxon>Magnoliopsida</taxon>
        <taxon>Proteales</taxon>
        <taxon>Nelumbonaceae</taxon>
        <taxon>Nelumbo</taxon>
    </lineage>
</organism>
<evidence type="ECO:0000256" key="1">
    <source>
        <dbReference type="SAM" id="MobiDB-lite"/>
    </source>
</evidence>